<evidence type="ECO:0008006" key="4">
    <source>
        <dbReference type="Google" id="ProtNLM"/>
    </source>
</evidence>
<protein>
    <recommendedName>
        <fullName evidence="4">Lipoprotein</fullName>
    </recommendedName>
</protein>
<accession>A0ABT6P3F6</accession>
<sequence>MLASLMLVAQLAGSTSSATNIEADNGADSQGPLFGSKDGAVSISPPTKEIHLPLTRNYYRTRLPGNMGPHAEGGIMVRQGSLLRTRGLSCALTIMVALVTGCAGFDPSGLIQVNVNSQSSAPTGKPPTGKGTSEVADEPAKVPGNAPAQSGDYTTDWQLIGSNYNQLEWRMTALKFTAKGTVAFLEIRNNSESDDSFFDFKSSPLAIIDAAGDYYKQTSSSDPPENLRHNDGHWWLESGRLIRAKVTFQAMPSNRRSGKIRRANSSRVQPFVFGQ</sequence>
<gene>
    <name evidence="2" type="ORF">QHF89_36865</name>
</gene>
<proteinExistence type="predicted"/>
<feature type="region of interest" description="Disordered" evidence="1">
    <location>
        <begin position="116"/>
        <end position="153"/>
    </location>
</feature>
<comment type="caution">
    <text evidence="2">The sequence shown here is derived from an EMBL/GenBank/DDBJ whole genome shotgun (WGS) entry which is preliminary data.</text>
</comment>
<name>A0ABT6P3F6_9BACT</name>
<dbReference type="Proteomes" id="UP001160301">
    <property type="component" value="Unassembled WGS sequence"/>
</dbReference>
<evidence type="ECO:0000256" key="1">
    <source>
        <dbReference type="SAM" id="MobiDB-lite"/>
    </source>
</evidence>
<feature type="region of interest" description="Disordered" evidence="1">
    <location>
        <begin position="19"/>
        <end position="46"/>
    </location>
</feature>
<organism evidence="2 3">
    <name type="scientific">Polyangium sorediatum</name>
    <dbReference type="NCBI Taxonomy" id="889274"/>
    <lineage>
        <taxon>Bacteria</taxon>
        <taxon>Pseudomonadati</taxon>
        <taxon>Myxococcota</taxon>
        <taxon>Polyangia</taxon>
        <taxon>Polyangiales</taxon>
        <taxon>Polyangiaceae</taxon>
        <taxon>Polyangium</taxon>
    </lineage>
</organism>
<reference evidence="2 3" key="1">
    <citation type="submission" date="2023-04" db="EMBL/GenBank/DDBJ databases">
        <title>The genome sequence of Polyangium sorediatum DSM14670.</title>
        <authorList>
            <person name="Zhang X."/>
        </authorList>
    </citation>
    <scope>NUCLEOTIDE SEQUENCE [LARGE SCALE GENOMIC DNA]</scope>
    <source>
        <strain evidence="2 3">DSM 14670</strain>
    </source>
</reference>
<evidence type="ECO:0000313" key="3">
    <source>
        <dbReference type="Proteomes" id="UP001160301"/>
    </source>
</evidence>
<keyword evidence="3" id="KW-1185">Reference proteome</keyword>
<dbReference type="RefSeq" id="WP_136972147.1">
    <property type="nucleotide sequence ID" value="NZ_JARZHI010000053.1"/>
</dbReference>
<evidence type="ECO:0000313" key="2">
    <source>
        <dbReference type="EMBL" id="MDI1435135.1"/>
    </source>
</evidence>
<dbReference type="EMBL" id="JARZHI010000053">
    <property type="protein sequence ID" value="MDI1435135.1"/>
    <property type="molecule type" value="Genomic_DNA"/>
</dbReference>